<evidence type="ECO:0000256" key="6">
    <source>
        <dbReference type="ARBA" id="ARBA00022840"/>
    </source>
</evidence>
<dbReference type="PANTHER" id="PTHR43394">
    <property type="entry name" value="ATP-DEPENDENT PERMEASE MDL1, MITOCHONDRIAL"/>
    <property type="match status" value="1"/>
</dbReference>
<keyword evidence="8 9" id="KW-0472">Membrane</keyword>
<evidence type="ECO:0000259" key="11">
    <source>
        <dbReference type="PROSITE" id="PS50929"/>
    </source>
</evidence>
<keyword evidence="14" id="KW-1185">Reference proteome</keyword>
<dbReference type="NCBIfam" id="TIGR03375">
    <property type="entry name" value="type_I_sec_LssB"/>
    <property type="match status" value="1"/>
</dbReference>
<evidence type="ECO:0000256" key="3">
    <source>
        <dbReference type="ARBA" id="ARBA00022692"/>
    </source>
</evidence>
<dbReference type="InterPro" id="IPR039421">
    <property type="entry name" value="Type_1_exporter"/>
</dbReference>
<accession>A0ABW2J5D7</accession>
<evidence type="ECO:0000256" key="2">
    <source>
        <dbReference type="ARBA" id="ARBA00022475"/>
    </source>
</evidence>
<dbReference type="PANTHER" id="PTHR43394:SF1">
    <property type="entry name" value="ATP-BINDING CASSETTE SUB-FAMILY B MEMBER 10, MITOCHONDRIAL"/>
    <property type="match status" value="1"/>
</dbReference>
<evidence type="ECO:0000313" key="14">
    <source>
        <dbReference type="Proteomes" id="UP001596379"/>
    </source>
</evidence>
<dbReference type="CDD" id="cd03245">
    <property type="entry name" value="ABCC_bacteriocin_exporters"/>
    <property type="match status" value="1"/>
</dbReference>
<keyword evidence="2" id="KW-1003">Cell membrane</keyword>
<protein>
    <submittedName>
        <fullName evidence="13">Type I secretion system permease/ATPase</fullName>
    </submittedName>
</protein>
<feature type="domain" description="ABC transmembrane type-1" evidence="11">
    <location>
        <begin position="189"/>
        <end position="467"/>
    </location>
</feature>
<evidence type="ECO:0000259" key="12">
    <source>
        <dbReference type="PROSITE" id="PS50990"/>
    </source>
</evidence>
<dbReference type="InterPro" id="IPR003439">
    <property type="entry name" value="ABC_transporter-like_ATP-bd"/>
</dbReference>
<dbReference type="SUPFAM" id="SSF52540">
    <property type="entry name" value="P-loop containing nucleoside triphosphate hydrolases"/>
    <property type="match status" value="1"/>
</dbReference>
<evidence type="ECO:0000256" key="8">
    <source>
        <dbReference type="ARBA" id="ARBA00023136"/>
    </source>
</evidence>
<dbReference type="InterPro" id="IPR003593">
    <property type="entry name" value="AAA+_ATPase"/>
</dbReference>
<dbReference type="Gene3D" id="3.40.50.300">
    <property type="entry name" value="P-loop containing nucleotide triphosphate hydrolases"/>
    <property type="match status" value="1"/>
</dbReference>
<gene>
    <name evidence="13" type="ORF">ACFQO0_06945</name>
</gene>
<dbReference type="SUPFAM" id="SSF90123">
    <property type="entry name" value="ABC transporter transmembrane region"/>
    <property type="match status" value="1"/>
</dbReference>
<dbReference type="CDD" id="cd02421">
    <property type="entry name" value="Peptidase_C39_likeD"/>
    <property type="match status" value="1"/>
</dbReference>
<comment type="subcellular location">
    <subcellularLocation>
        <location evidence="1">Cell membrane</location>
        <topology evidence="1">Multi-pass membrane protein</topology>
    </subcellularLocation>
</comment>
<feature type="domain" description="Peptidase C39" evidence="12">
    <location>
        <begin position="28"/>
        <end position="153"/>
    </location>
</feature>
<keyword evidence="6" id="KW-0067">ATP-binding</keyword>
<dbReference type="PROSITE" id="PS50990">
    <property type="entry name" value="PEPTIDASE_C39"/>
    <property type="match status" value="1"/>
</dbReference>
<dbReference type="InterPro" id="IPR027417">
    <property type="entry name" value="P-loop_NTPase"/>
</dbReference>
<keyword evidence="7 9" id="KW-1133">Transmembrane helix</keyword>
<feature type="transmembrane region" description="Helical" evidence="9">
    <location>
        <begin position="325"/>
        <end position="342"/>
    </location>
</feature>
<keyword evidence="3 9" id="KW-0812">Transmembrane</keyword>
<dbReference type="Proteomes" id="UP001596379">
    <property type="component" value="Unassembled WGS sequence"/>
</dbReference>
<dbReference type="InterPro" id="IPR005074">
    <property type="entry name" value="Peptidase_C39"/>
</dbReference>
<dbReference type="CDD" id="cd18587">
    <property type="entry name" value="ABC_6TM_LapB_like"/>
    <property type="match status" value="1"/>
</dbReference>
<evidence type="ECO:0000256" key="5">
    <source>
        <dbReference type="ARBA" id="ARBA00022801"/>
    </source>
</evidence>
<evidence type="ECO:0000256" key="1">
    <source>
        <dbReference type="ARBA" id="ARBA00004651"/>
    </source>
</evidence>
<sequence length="736" mass="80835">MSQLENSDDKAQVVAGSVKADHSIDGLREDVLHHDPLLDCLVELTRIHGRPSTHAALSAGLPLLEGVLTPSLFARAAARAGFSSKVVRRPLAKIDTALLPVVLLLAGNESCLLLSWDDDNQTARLLFPDSGQGAVALSREQLAARYTGVAIFSRPHFRFDQRTPTFAELPQRHWFWGALMDQASIFKDVLAAALLINLFALGMPLFTMNVYDRVVPNFAQETLWVFAAGLTLVLILDYVIRLMRGHFVDLASARIDLKLSSLIMERVLGMRLSHKPASVGAFASNLRSFETVRDFFASATVTALIDLPFALLFLVVLAWISWPLVFLPLIGIVLVIIYSYIVQHKMHDLSETTFRASALRNATLVESLTALETIKAHGAESQMQEKWEKATAFLARVSGQLRLLSSSSTNGVATLQQFVNVMVVIAGVYLIHEKMLTMGGLIAATMLSGRAMGPLGQVVGLLLQFQNAKTALSALEKVMETPSERSDQSAFIHRPEIRGEIEFRNVHFTYPGRKEEVLRGLSFRITQGERVVVIGRIGSGKSTLQKLLLGLYAPTEGAVLLDGVDLRQLDPADLRRNVGYVEQDSILFYGSLRENIAIRAPYADDLAIVAAAEMAGLTNFVNNHPEGFDMPISERGESLSGGQRQGIAIARAVLMDPPVLLLDEPTSAMDYTSETQLKERIRVFTQHKTMIIVTHRSSLMDLADRIIVMDDGRIVADGPRDTIIAALQSGRIARSS</sequence>
<evidence type="ECO:0000256" key="9">
    <source>
        <dbReference type="SAM" id="Phobius"/>
    </source>
</evidence>
<dbReference type="Pfam" id="PF00005">
    <property type="entry name" value="ABC_tran"/>
    <property type="match status" value="1"/>
</dbReference>
<dbReference type="Pfam" id="PF00664">
    <property type="entry name" value="ABC_membrane"/>
    <property type="match status" value="1"/>
</dbReference>
<organism evidence="13 14">
    <name type="scientific">Herminiimonas aquatilis</name>
    <dbReference type="NCBI Taxonomy" id="345342"/>
    <lineage>
        <taxon>Bacteria</taxon>
        <taxon>Pseudomonadati</taxon>
        <taxon>Pseudomonadota</taxon>
        <taxon>Betaproteobacteria</taxon>
        <taxon>Burkholderiales</taxon>
        <taxon>Oxalobacteraceae</taxon>
        <taxon>Herminiimonas</taxon>
    </lineage>
</organism>
<feature type="transmembrane region" description="Helical" evidence="9">
    <location>
        <begin position="189"/>
        <end position="211"/>
    </location>
</feature>
<dbReference type="PROSITE" id="PS50929">
    <property type="entry name" value="ABC_TM1F"/>
    <property type="match status" value="1"/>
</dbReference>
<dbReference type="InterPro" id="IPR036640">
    <property type="entry name" value="ABC1_TM_sf"/>
</dbReference>
<feature type="domain" description="ABC transporter" evidence="10">
    <location>
        <begin position="501"/>
        <end position="736"/>
    </location>
</feature>
<feature type="transmembrane region" description="Helical" evidence="9">
    <location>
        <begin position="223"/>
        <end position="240"/>
    </location>
</feature>
<keyword evidence="4" id="KW-0547">Nucleotide-binding</keyword>
<evidence type="ECO:0000313" key="13">
    <source>
        <dbReference type="EMBL" id="MFC7298170.1"/>
    </source>
</evidence>
<dbReference type="RefSeq" id="WP_382233289.1">
    <property type="nucleotide sequence ID" value="NZ_JBHTCC010000001.1"/>
</dbReference>
<feature type="transmembrane region" description="Helical" evidence="9">
    <location>
        <begin position="295"/>
        <end position="319"/>
    </location>
</feature>
<dbReference type="SMART" id="SM00382">
    <property type="entry name" value="AAA"/>
    <property type="match status" value="1"/>
</dbReference>
<dbReference type="InterPro" id="IPR011527">
    <property type="entry name" value="ABC1_TM_dom"/>
</dbReference>
<proteinExistence type="predicted"/>
<name>A0ABW2J5D7_9BURK</name>
<dbReference type="EMBL" id="JBHTCC010000001">
    <property type="protein sequence ID" value="MFC7298170.1"/>
    <property type="molecule type" value="Genomic_DNA"/>
</dbReference>
<dbReference type="PROSITE" id="PS50893">
    <property type="entry name" value="ABC_TRANSPORTER_2"/>
    <property type="match status" value="1"/>
</dbReference>
<reference evidence="14" key="1">
    <citation type="journal article" date="2019" name="Int. J. Syst. Evol. Microbiol.">
        <title>The Global Catalogue of Microorganisms (GCM) 10K type strain sequencing project: providing services to taxonomists for standard genome sequencing and annotation.</title>
        <authorList>
            <consortium name="The Broad Institute Genomics Platform"/>
            <consortium name="The Broad Institute Genome Sequencing Center for Infectious Disease"/>
            <person name="Wu L."/>
            <person name="Ma J."/>
        </authorList>
    </citation>
    <scope>NUCLEOTIDE SEQUENCE [LARGE SCALE GENOMIC DNA]</scope>
    <source>
        <strain evidence="14">CCUG 36956</strain>
    </source>
</reference>
<evidence type="ECO:0000259" key="10">
    <source>
        <dbReference type="PROSITE" id="PS50893"/>
    </source>
</evidence>
<dbReference type="Gene3D" id="3.90.70.10">
    <property type="entry name" value="Cysteine proteinases"/>
    <property type="match status" value="1"/>
</dbReference>
<dbReference type="Gene3D" id="1.20.1560.10">
    <property type="entry name" value="ABC transporter type 1, transmembrane domain"/>
    <property type="match status" value="1"/>
</dbReference>
<evidence type="ECO:0000256" key="4">
    <source>
        <dbReference type="ARBA" id="ARBA00022741"/>
    </source>
</evidence>
<comment type="caution">
    <text evidence="13">The sequence shown here is derived from an EMBL/GenBank/DDBJ whole genome shotgun (WGS) entry which is preliminary data.</text>
</comment>
<keyword evidence="5" id="KW-0378">Hydrolase</keyword>
<dbReference type="InterPro" id="IPR017750">
    <property type="entry name" value="ATPase_T1SS"/>
</dbReference>
<evidence type="ECO:0000256" key="7">
    <source>
        <dbReference type="ARBA" id="ARBA00022989"/>
    </source>
</evidence>